<evidence type="ECO:0000313" key="2">
    <source>
        <dbReference type="EMBL" id="KAG5192995.1"/>
    </source>
</evidence>
<organism evidence="2 3">
    <name type="scientific">Tribonema minus</name>
    <dbReference type="NCBI Taxonomy" id="303371"/>
    <lineage>
        <taxon>Eukaryota</taxon>
        <taxon>Sar</taxon>
        <taxon>Stramenopiles</taxon>
        <taxon>Ochrophyta</taxon>
        <taxon>PX clade</taxon>
        <taxon>Xanthophyceae</taxon>
        <taxon>Tribonematales</taxon>
        <taxon>Tribonemataceae</taxon>
        <taxon>Tribonema</taxon>
    </lineage>
</organism>
<comment type="caution">
    <text evidence="2">The sequence shown here is derived from an EMBL/GenBank/DDBJ whole genome shotgun (WGS) entry which is preliminary data.</text>
</comment>
<keyword evidence="1" id="KW-0732">Signal</keyword>
<protein>
    <submittedName>
        <fullName evidence="2">Uncharacterized protein</fullName>
    </submittedName>
</protein>
<dbReference type="AlphaFoldDB" id="A0A835ZL42"/>
<proteinExistence type="predicted"/>
<reference evidence="2" key="1">
    <citation type="submission" date="2021-02" db="EMBL/GenBank/DDBJ databases">
        <title>First Annotated Genome of the Yellow-green Alga Tribonema minus.</title>
        <authorList>
            <person name="Mahan K.M."/>
        </authorList>
    </citation>
    <scope>NUCLEOTIDE SEQUENCE</scope>
    <source>
        <strain evidence="2">UTEX B ZZ1240</strain>
    </source>
</reference>
<feature type="signal peptide" evidence="1">
    <location>
        <begin position="1"/>
        <end position="15"/>
    </location>
</feature>
<dbReference type="Proteomes" id="UP000664859">
    <property type="component" value="Unassembled WGS sequence"/>
</dbReference>
<gene>
    <name evidence="2" type="ORF">JKP88DRAFT_240646</name>
</gene>
<feature type="chain" id="PRO_5032364287" evidence="1">
    <location>
        <begin position="16"/>
        <end position="132"/>
    </location>
</feature>
<name>A0A835ZL42_9STRA</name>
<keyword evidence="3" id="KW-1185">Reference proteome</keyword>
<accession>A0A835ZL42</accession>
<evidence type="ECO:0000256" key="1">
    <source>
        <dbReference type="SAM" id="SignalP"/>
    </source>
</evidence>
<dbReference type="EMBL" id="JAFCMP010000001">
    <property type="protein sequence ID" value="KAG5192995.1"/>
    <property type="molecule type" value="Genomic_DNA"/>
</dbReference>
<evidence type="ECO:0000313" key="3">
    <source>
        <dbReference type="Proteomes" id="UP000664859"/>
    </source>
</evidence>
<sequence length="132" mass="14232">MALFSVCAWTCGAAAGEWALRRRQPAAARLLAAPRARTTRSAPVHGQHDGTFQCVCMDLRRRRRCRRHRRSMGLAAAAARGGAVAGMHASQSYSSLYSSSAQACLVYGCSSFGCDRQQHSRAALGVPDCVFE</sequence>